<keyword evidence="1" id="KW-0812">Transmembrane</keyword>
<dbReference type="Proteomes" id="UP000177583">
    <property type="component" value="Unassembled WGS sequence"/>
</dbReference>
<feature type="transmembrane region" description="Helical" evidence="1">
    <location>
        <begin position="103"/>
        <end position="127"/>
    </location>
</feature>
<keyword evidence="1" id="KW-1133">Transmembrane helix</keyword>
<name>A0A1F6GNJ5_9PROT</name>
<feature type="transmembrane region" description="Helical" evidence="1">
    <location>
        <begin position="12"/>
        <end position="31"/>
    </location>
</feature>
<evidence type="ECO:0000313" key="2">
    <source>
        <dbReference type="EMBL" id="OGG99692.1"/>
    </source>
</evidence>
<feature type="transmembrane region" description="Helical" evidence="1">
    <location>
        <begin position="417"/>
        <end position="434"/>
    </location>
</feature>
<dbReference type="EMBL" id="MFNF01000055">
    <property type="protein sequence ID" value="OGG99692.1"/>
    <property type="molecule type" value="Genomic_DNA"/>
</dbReference>
<organism evidence="2 3">
    <name type="scientific">Candidatus Lambdaproteobacteria bacterium RIFOXYD2_FULL_56_26</name>
    <dbReference type="NCBI Taxonomy" id="1817773"/>
    <lineage>
        <taxon>Bacteria</taxon>
        <taxon>Pseudomonadati</taxon>
        <taxon>Pseudomonadota</taxon>
        <taxon>Candidatus Lambdaproteobacteria</taxon>
    </lineage>
</organism>
<evidence type="ECO:0000313" key="3">
    <source>
        <dbReference type="Proteomes" id="UP000177583"/>
    </source>
</evidence>
<dbReference type="AlphaFoldDB" id="A0A1F6GNJ5"/>
<sequence>MKIWKSGNKGFLGLCALAVLLPLFFHWSYVWGPKEELRLFNNDTLAYSYWWSYFYNKFASLGQEPLWNPYISLGYPALAQISNVSFYPPAWGLAWAFDPNPVWFLRIFNLYIIIHFCLAAAGVMWLAKGQGISPLGGFAGAMVWTLSSAASNGTDGFEWLYGLAWAPWALHFLLRGLEKPTWKPWLQLGLVLGILYSTNFLPVCYYVSLLLAATILVFNWGKWRPLRPWLGFGLAHLLAVLIAAPTLGSLLQLVVQFSERTHPTYAYAMSGLNPAYLLDRFFSPMDYQVFRSAWFGFGAYLLALIPLFVPSARPRWFKGWMLLGLVVFVFGSGTYLLFTDFFYLFLPGYKTQHWHHRTALYLGLPLVILVGRGLDYLKDRPVSDSDRRLVAFLFGFLALSCALAAIVKFEVIKRPELHGYFVVLAISALLWLWSQGRATRIRSLVVLLMVLELGYVFRRMEGQTSDLLANYPNYGRGADQIWAEAADLEQRYFEGTREMNALGVPILRSVASVRGYVTPALRRIDRFHLFGFGQSIFAGKNPGGFQGEFFYPSGQDLPGFVQLATGPRVLLLGNTEVFPSPQSPENPQNEKAFLEKMASTNLEQTLLLERGAPQSCPNLGSWTLDRFDLTHLALNVTVPPGCANWLLWVDAHYPGWQASLDGAPAPLERADYTFKAVQVPPGVHQVVFEFSPPLYRWGRWVRWVALGGLLVGLGLWGRWPGREAGR</sequence>
<feature type="transmembrane region" description="Helical" evidence="1">
    <location>
        <begin position="289"/>
        <end position="309"/>
    </location>
</feature>
<protein>
    <recommendedName>
        <fullName evidence="4">Membrane protein 6-pyruvoyl-tetrahydropterin synthase-related domain-containing protein</fullName>
    </recommendedName>
</protein>
<evidence type="ECO:0000256" key="1">
    <source>
        <dbReference type="SAM" id="Phobius"/>
    </source>
</evidence>
<accession>A0A1F6GNJ5</accession>
<gene>
    <name evidence="2" type="ORF">A2557_06010</name>
</gene>
<reference evidence="2 3" key="1">
    <citation type="journal article" date="2016" name="Nat. Commun.">
        <title>Thousands of microbial genomes shed light on interconnected biogeochemical processes in an aquifer system.</title>
        <authorList>
            <person name="Anantharaman K."/>
            <person name="Brown C.T."/>
            <person name="Hug L.A."/>
            <person name="Sharon I."/>
            <person name="Castelle C.J."/>
            <person name="Probst A.J."/>
            <person name="Thomas B.C."/>
            <person name="Singh A."/>
            <person name="Wilkins M.J."/>
            <person name="Karaoz U."/>
            <person name="Brodie E.L."/>
            <person name="Williams K.H."/>
            <person name="Hubbard S.S."/>
            <person name="Banfield J.F."/>
        </authorList>
    </citation>
    <scope>NUCLEOTIDE SEQUENCE [LARGE SCALE GENOMIC DNA]</scope>
</reference>
<feature type="transmembrane region" description="Helical" evidence="1">
    <location>
        <begin position="321"/>
        <end position="346"/>
    </location>
</feature>
<dbReference type="InterPro" id="IPR018580">
    <property type="entry name" value="Uncharacterised_YfhO"/>
</dbReference>
<feature type="transmembrane region" description="Helical" evidence="1">
    <location>
        <begin position="389"/>
        <end position="410"/>
    </location>
</feature>
<proteinExistence type="predicted"/>
<feature type="transmembrane region" description="Helical" evidence="1">
    <location>
        <begin position="229"/>
        <end position="255"/>
    </location>
</feature>
<dbReference type="PANTHER" id="PTHR38454:SF1">
    <property type="entry name" value="INTEGRAL MEMBRANE PROTEIN"/>
    <property type="match status" value="1"/>
</dbReference>
<comment type="caution">
    <text evidence="2">The sequence shown here is derived from an EMBL/GenBank/DDBJ whole genome shotgun (WGS) entry which is preliminary data.</text>
</comment>
<feature type="transmembrane region" description="Helical" evidence="1">
    <location>
        <begin position="440"/>
        <end position="457"/>
    </location>
</feature>
<keyword evidence="1" id="KW-0472">Membrane</keyword>
<evidence type="ECO:0008006" key="4">
    <source>
        <dbReference type="Google" id="ProtNLM"/>
    </source>
</evidence>
<feature type="transmembrane region" description="Helical" evidence="1">
    <location>
        <begin position="358"/>
        <end position="377"/>
    </location>
</feature>
<feature type="transmembrane region" description="Helical" evidence="1">
    <location>
        <begin position="189"/>
        <end position="217"/>
    </location>
</feature>
<dbReference type="PANTHER" id="PTHR38454">
    <property type="entry name" value="INTEGRAL MEMBRANE PROTEIN-RELATED"/>
    <property type="match status" value="1"/>
</dbReference>